<evidence type="ECO:0000313" key="2">
    <source>
        <dbReference type="Proteomes" id="UP001060215"/>
    </source>
</evidence>
<reference evidence="1 2" key="1">
    <citation type="journal article" date="2022" name="Plant J.">
        <title>Chromosome-level genome of Camellia lanceoleosa provides a valuable resource for understanding genome evolution and self-incompatibility.</title>
        <authorList>
            <person name="Gong W."/>
            <person name="Xiao S."/>
            <person name="Wang L."/>
            <person name="Liao Z."/>
            <person name="Chang Y."/>
            <person name="Mo W."/>
            <person name="Hu G."/>
            <person name="Li W."/>
            <person name="Zhao G."/>
            <person name="Zhu H."/>
            <person name="Hu X."/>
            <person name="Ji K."/>
            <person name="Xiang X."/>
            <person name="Song Q."/>
            <person name="Yuan D."/>
            <person name="Jin S."/>
            <person name="Zhang L."/>
        </authorList>
    </citation>
    <scope>NUCLEOTIDE SEQUENCE [LARGE SCALE GENOMIC DNA]</scope>
    <source>
        <strain evidence="1">SQ_2022a</strain>
    </source>
</reference>
<protein>
    <submittedName>
        <fullName evidence="1">Uncharacterized protein</fullName>
    </submittedName>
</protein>
<dbReference type="Proteomes" id="UP001060215">
    <property type="component" value="Chromosome 1"/>
</dbReference>
<proteinExistence type="predicted"/>
<evidence type="ECO:0000313" key="1">
    <source>
        <dbReference type="EMBL" id="KAI8030041.1"/>
    </source>
</evidence>
<comment type="caution">
    <text evidence="1">The sequence shown here is derived from an EMBL/GenBank/DDBJ whole genome shotgun (WGS) entry which is preliminary data.</text>
</comment>
<name>A0ACC0J0N0_9ERIC</name>
<keyword evidence="2" id="KW-1185">Reference proteome</keyword>
<accession>A0ACC0J0N0</accession>
<gene>
    <name evidence="1" type="ORF">LOK49_LG01G01029</name>
</gene>
<organism evidence="1 2">
    <name type="scientific">Camellia lanceoleosa</name>
    <dbReference type="NCBI Taxonomy" id="1840588"/>
    <lineage>
        <taxon>Eukaryota</taxon>
        <taxon>Viridiplantae</taxon>
        <taxon>Streptophyta</taxon>
        <taxon>Embryophyta</taxon>
        <taxon>Tracheophyta</taxon>
        <taxon>Spermatophyta</taxon>
        <taxon>Magnoliopsida</taxon>
        <taxon>eudicotyledons</taxon>
        <taxon>Gunneridae</taxon>
        <taxon>Pentapetalae</taxon>
        <taxon>asterids</taxon>
        <taxon>Ericales</taxon>
        <taxon>Theaceae</taxon>
        <taxon>Camellia</taxon>
    </lineage>
</organism>
<sequence>MKVEEIRVEPTLDEEREAVESLKLRDGGQRGLFASMESPLYSKVKLWGLTKPHTGSHFQEQVAQPPWFVNMEVSQLCCITRCQWIVYPWAVQLTRIL</sequence>
<dbReference type="EMBL" id="CM045758">
    <property type="protein sequence ID" value="KAI8030041.1"/>
    <property type="molecule type" value="Genomic_DNA"/>
</dbReference>